<keyword evidence="6" id="KW-1185">Reference proteome</keyword>
<dbReference type="Gene3D" id="1.25.40.10">
    <property type="entry name" value="Tetratricopeptide repeat domain"/>
    <property type="match status" value="3"/>
</dbReference>
<evidence type="ECO:0000256" key="3">
    <source>
        <dbReference type="SAM" id="MobiDB-lite"/>
    </source>
</evidence>
<keyword evidence="4" id="KW-0472">Membrane</keyword>
<evidence type="ECO:0000256" key="1">
    <source>
        <dbReference type="ARBA" id="ARBA00022737"/>
    </source>
</evidence>
<name>A0A3N0V3B7_9PROT</name>
<evidence type="ECO:0000313" key="5">
    <source>
        <dbReference type="EMBL" id="ROH87223.1"/>
    </source>
</evidence>
<dbReference type="PANTHER" id="PTHR44943:SF8">
    <property type="entry name" value="TPR REPEAT-CONTAINING PROTEIN MJ0263"/>
    <property type="match status" value="1"/>
</dbReference>
<protein>
    <submittedName>
        <fullName evidence="5">Uncharacterized protein</fullName>
    </submittedName>
</protein>
<dbReference type="AlphaFoldDB" id="A0A3N0V3B7"/>
<organism evidence="5 6">
    <name type="scientific">Pseudomethylobacillus aquaticus</name>
    <dbReference type="NCBI Taxonomy" id="2676064"/>
    <lineage>
        <taxon>Bacteria</taxon>
        <taxon>Pseudomonadati</taxon>
        <taxon>Pseudomonadota</taxon>
        <taxon>Betaproteobacteria</taxon>
        <taxon>Nitrosomonadales</taxon>
        <taxon>Methylophilaceae</taxon>
        <taxon>Pseudomethylobacillus</taxon>
    </lineage>
</organism>
<reference evidence="5 6" key="1">
    <citation type="submission" date="2018-10" db="EMBL/GenBank/DDBJ databases">
        <authorList>
            <person name="Chen W.-M."/>
        </authorList>
    </citation>
    <scope>NUCLEOTIDE SEQUENCE [LARGE SCALE GENOMIC DNA]</scope>
    <source>
        <strain evidence="5 6">H-5</strain>
    </source>
</reference>
<dbReference type="Pfam" id="PF14559">
    <property type="entry name" value="TPR_19"/>
    <property type="match status" value="1"/>
</dbReference>
<feature type="region of interest" description="Disordered" evidence="3">
    <location>
        <begin position="109"/>
        <end position="158"/>
    </location>
</feature>
<dbReference type="RefSeq" id="WP_123237024.1">
    <property type="nucleotide sequence ID" value="NZ_RJVP01000002.1"/>
</dbReference>
<gene>
    <name evidence="5" type="ORF">ED236_06020</name>
</gene>
<dbReference type="Pfam" id="PF13432">
    <property type="entry name" value="TPR_16"/>
    <property type="match status" value="1"/>
</dbReference>
<dbReference type="InterPro" id="IPR011990">
    <property type="entry name" value="TPR-like_helical_dom_sf"/>
</dbReference>
<evidence type="ECO:0000256" key="2">
    <source>
        <dbReference type="ARBA" id="ARBA00022803"/>
    </source>
</evidence>
<comment type="caution">
    <text evidence="5">The sequence shown here is derived from an EMBL/GenBank/DDBJ whole genome shotgun (WGS) entry which is preliminary data.</text>
</comment>
<keyword evidence="2" id="KW-0802">TPR repeat</keyword>
<dbReference type="SUPFAM" id="SSF48452">
    <property type="entry name" value="TPR-like"/>
    <property type="match status" value="1"/>
</dbReference>
<feature type="transmembrane region" description="Helical" evidence="4">
    <location>
        <begin position="41"/>
        <end position="63"/>
    </location>
</feature>
<dbReference type="InterPro" id="IPR051685">
    <property type="entry name" value="Ycf3/AcsC/BcsC/TPR_MFPF"/>
</dbReference>
<keyword evidence="1" id="KW-0677">Repeat</keyword>
<dbReference type="EMBL" id="RJVP01000002">
    <property type="protein sequence ID" value="ROH87223.1"/>
    <property type="molecule type" value="Genomic_DNA"/>
</dbReference>
<dbReference type="InterPro" id="IPR019734">
    <property type="entry name" value="TPR_rpt"/>
</dbReference>
<accession>A0A3N0V3B7</accession>
<proteinExistence type="predicted"/>
<dbReference type="PANTHER" id="PTHR44943">
    <property type="entry name" value="CELLULOSE SYNTHASE OPERON PROTEIN C"/>
    <property type="match status" value="1"/>
</dbReference>
<dbReference type="Proteomes" id="UP000275137">
    <property type="component" value="Unassembled WGS sequence"/>
</dbReference>
<evidence type="ECO:0000256" key="4">
    <source>
        <dbReference type="SAM" id="Phobius"/>
    </source>
</evidence>
<keyword evidence="4" id="KW-1133">Transmembrane helix</keyword>
<feature type="compositionally biased region" description="Polar residues" evidence="3">
    <location>
        <begin position="149"/>
        <end position="158"/>
    </location>
</feature>
<feature type="compositionally biased region" description="Low complexity" evidence="3">
    <location>
        <begin position="109"/>
        <end position="124"/>
    </location>
</feature>
<sequence length="347" mass="38151">MSLINQMLQDLERRNAGVASPSRQPIPVQAAPGRRKRYWPVLLCLVLLALLLWQAQPWLLAWWQQYRTPAAPPPVAEPAPVAPPAAAPAEQHYHALHLLESTLSELPASPSIPATARRSSPSASNVNRPAKSEAGAVDSKPLTEGRGNSLKQFSPEQQSANQYRQAVDFLQQGRVAEAQALLSQALTADPRNHDARQMLVGLHLDNQRHVQAIALLQQGLQQDPKQTGFSMTLARLQLEAADLTGALVTMQQALPYAADDADYHGFYAALLQREGSHEAAAQHYLTALRTRPENASWLIGLGISWQASGKLADAREAYQRAQQDPGLSSQLAQFVDQRLKQINQRLR</sequence>
<evidence type="ECO:0000313" key="6">
    <source>
        <dbReference type="Proteomes" id="UP000275137"/>
    </source>
</evidence>
<keyword evidence="4" id="KW-0812">Transmembrane</keyword>
<dbReference type="SMART" id="SM00028">
    <property type="entry name" value="TPR"/>
    <property type="match status" value="4"/>
</dbReference>